<feature type="region of interest" description="Disordered" evidence="10">
    <location>
        <begin position="275"/>
        <end position="296"/>
    </location>
</feature>
<dbReference type="SMART" id="SM00404">
    <property type="entry name" value="PTPc_motif"/>
    <property type="match status" value="1"/>
</dbReference>
<dbReference type="GO" id="GO:0004725">
    <property type="term" value="F:protein tyrosine phosphatase activity"/>
    <property type="evidence" value="ECO:0007669"/>
    <property type="project" value="InterPro"/>
</dbReference>
<dbReference type="PROSITE" id="PS00383">
    <property type="entry name" value="TYR_PHOSPHATASE_1"/>
    <property type="match status" value="1"/>
</dbReference>
<dbReference type="InterPro" id="IPR033522">
    <property type="entry name" value="IA-2/IA-2_beta"/>
</dbReference>
<dbReference type="AlphaFoldDB" id="A0A3B3UQZ2"/>
<evidence type="ECO:0000256" key="1">
    <source>
        <dbReference type="ARBA" id="ARBA00004358"/>
    </source>
</evidence>
<dbReference type="PROSITE" id="PS50056">
    <property type="entry name" value="TYR_PHOSPHATASE_2"/>
    <property type="match status" value="1"/>
</dbReference>
<feature type="compositionally biased region" description="Low complexity" evidence="10">
    <location>
        <begin position="275"/>
        <end position="293"/>
    </location>
</feature>
<reference evidence="15" key="2">
    <citation type="submission" date="2025-09" db="UniProtKB">
        <authorList>
            <consortium name="Ensembl"/>
        </authorList>
    </citation>
    <scope>IDENTIFICATION</scope>
</reference>
<feature type="signal peptide" evidence="12">
    <location>
        <begin position="1"/>
        <end position="22"/>
    </location>
</feature>
<organism evidence="15 16">
    <name type="scientific">Poecilia latipinna</name>
    <name type="common">sailfin molly</name>
    <dbReference type="NCBI Taxonomy" id="48699"/>
    <lineage>
        <taxon>Eukaryota</taxon>
        <taxon>Metazoa</taxon>
        <taxon>Chordata</taxon>
        <taxon>Craniata</taxon>
        <taxon>Vertebrata</taxon>
        <taxon>Euteleostomi</taxon>
        <taxon>Actinopterygii</taxon>
        <taxon>Neopterygii</taxon>
        <taxon>Teleostei</taxon>
        <taxon>Neoteleostei</taxon>
        <taxon>Acanthomorphata</taxon>
        <taxon>Ovalentaria</taxon>
        <taxon>Atherinomorphae</taxon>
        <taxon>Cyprinodontiformes</taxon>
        <taxon>Poeciliidae</taxon>
        <taxon>Poeciliinae</taxon>
        <taxon>Poecilia</taxon>
    </lineage>
</organism>
<dbReference type="Ensembl" id="ENSPLAT00000030574.1">
    <property type="protein sequence ID" value="ENSPLAP00000015122.1"/>
    <property type="gene ID" value="ENSPLAG00000019246.1"/>
</dbReference>
<evidence type="ECO:0000256" key="6">
    <source>
        <dbReference type="ARBA" id="ARBA00023136"/>
    </source>
</evidence>
<dbReference type="InterPro" id="IPR029021">
    <property type="entry name" value="Prot-tyrosine_phosphatase-like"/>
</dbReference>
<evidence type="ECO:0000259" key="14">
    <source>
        <dbReference type="PROSITE" id="PS50056"/>
    </source>
</evidence>
<evidence type="ECO:0000259" key="13">
    <source>
        <dbReference type="PROSITE" id="PS50055"/>
    </source>
</evidence>
<evidence type="ECO:0000256" key="10">
    <source>
        <dbReference type="SAM" id="MobiDB-lite"/>
    </source>
</evidence>
<evidence type="ECO:0000256" key="9">
    <source>
        <dbReference type="ARBA" id="ARBA00025723"/>
    </source>
</evidence>
<comment type="similarity">
    <text evidence="9">Belongs to the protein-tyrosine phosphatase family. Receptor class 8 subfamily.</text>
</comment>
<feature type="domain" description="Tyrosine specific protein phosphatases" evidence="14">
    <location>
        <begin position="504"/>
        <end position="576"/>
    </location>
</feature>
<dbReference type="SUPFAM" id="SSF52799">
    <property type="entry name" value="(Phosphotyrosine protein) phosphatases II"/>
    <property type="match status" value="1"/>
</dbReference>
<dbReference type="GO" id="GO:0051046">
    <property type="term" value="P:regulation of secretion"/>
    <property type="evidence" value="ECO:0007669"/>
    <property type="project" value="TreeGrafter"/>
</dbReference>
<evidence type="ECO:0000256" key="8">
    <source>
        <dbReference type="ARBA" id="ARBA00023329"/>
    </source>
</evidence>
<evidence type="ECO:0000256" key="5">
    <source>
        <dbReference type="ARBA" id="ARBA00022989"/>
    </source>
</evidence>
<dbReference type="Gene3D" id="3.90.190.10">
    <property type="entry name" value="Protein tyrosine phosphatase superfamily"/>
    <property type="match status" value="1"/>
</dbReference>
<proteinExistence type="inferred from homology"/>
<keyword evidence="7" id="KW-0325">Glycoprotein</keyword>
<evidence type="ECO:0000256" key="2">
    <source>
        <dbReference type="ARBA" id="ARBA00004398"/>
    </source>
</evidence>
<dbReference type="InterPro" id="IPR000387">
    <property type="entry name" value="Tyr_Pase_dom"/>
</dbReference>
<dbReference type="PANTHER" id="PTHR46106:SF1">
    <property type="entry name" value="RECEPTOR-TYPE TYROSINE-PROTEIN PHOSPHATASE-LIKE N"/>
    <property type="match status" value="1"/>
</dbReference>
<keyword evidence="16" id="KW-1185">Reference proteome</keyword>
<dbReference type="PANTHER" id="PTHR46106">
    <property type="entry name" value="IA-2 PROTEIN TYROSINE PHOSPHATASE, ISOFORM C"/>
    <property type="match status" value="1"/>
</dbReference>
<keyword evidence="5 11" id="KW-1133">Transmembrane helix</keyword>
<evidence type="ECO:0000313" key="16">
    <source>
        <dbReference type="Proteomes" id="UP000261500"/>
    </source>
</evidence>
<keyword evidence="3 11" id="KW-0812">Transmembrane</keyword>
<keyword evidence="8" id="KW-0968">Cytoplasmic vesicle</keyword>
<dbReference type="GO" id="GO:0045202">
    <property type="term" value="C:synapse"/>
    <property type="evidence" value="ECO:0007669"/>
    <property type="project" value="TreeGrafter"/>
</dbReference>
<evidence type="ECO:0000256" key="7">
    <source>
        <dbReference type="ARBA" id="ARBA00023180"/>
    </source>
</evidence>
<feature type="region of interest" description="Disordered" evidence="10">
    <location>
        <begin position="77"/>
        <end position="137"/>
    </location>
</feature>
<dbReference type="InterPro" id="IPR003595">
    <property type="entry name" value="Tyr_Pase_cat"/>
</dbReference>
<dbReference type="PROSITE" id="PS50055">
    <property type="entry name" value="TYR_PHOSPHATASE_PTP"/>
    <property type="match status" value="1"/>
</dbReference>
<dbReference type="SMART" id="SM01305">
    <property type="entry name" value="RESP18"/>
    <property type="match status" value="1"/>
</dbReference>
<dbReference type="SMART" id="SM00194">
    <property type="entry name" value="PTPc"/>
    <property type="match status" value="1"/>
</dbReference>
<dbReference type="PROSITE" id="PS51257">
    <property type="entry name" value="PROKAR_LIPOPROTEIN"/>
    <property type="match status" value="1"/>
</dbReference>
<sequence>MMSSRLCAALCLLLTVAASCWGLPLDGLFGQCRSPDQKPVRYRVSGPVLLRLQEILKGLMVQGLTWNDELTQSIISRELSRVPTTDPDLDPDMDPEENPPKPDPLTSRPSSVWFPRSSRLLGPAPQTELDPGGPAEPELMQQYLDYLVLDPYHQVRAGSPRPPVAVAGTDPLSVLQNQNQEQLLLCSAVKPAVTFRTRPNSRNLTVAHQPGEQEAGLTVRKEVGLRPGSRWVFATLVSMACIGGILVAAMTIACLRRHAHRLAAALDSRVSSVSSQFSDGAQPSPSSHSSTPSWCEEPAQANMDISTGHMILAYMEDHLRNKDRLLKEWAALCSYQAEPSAVSVAQSDANAKKNRCPDSVPYDHSRVKLKADSNPSRSDYVNASTIIEHDPRMPAYIATQGPLSHTISDFWQMVWENGCTVIVMMTALVEDGEKQCDRYWPDEGSSLYHIYEVNLVSEHIWCNDFLVRSFYLKNVQTQETRTLTQFHFLSWPAQGIPTSTRPLLDFRRKVNKCYRGRSCPIIVHCSDGTGRTGTYILIDMVLNRMAKGVKEIDIAATLEHVRDQRPGMVRTKDQFEFALTAVAEEVNAILKALPQ</sequence>
<evidence type="ECO:0000313" key="15">
    <source>
        <dbReference type="Ensembl" id="ENSPLAP00000015122.1"/>
    </source>
</evidence>
<reference evidence="15" key="1">
    <citation type="submission" date="2025-08" db="UniProtKB">
        <authorList>
            <consortium name="Ensembl"/>
        </authorList>
    </citation>
    <scope>IDENTIFICATION</scope>
</reference>
<dbReference type="GO" id="GO:0035773">
    <property type="term" value="P:insulin secretion involved in cellular response to glucose stimulus"/>
    <property type="evidence" value="ECO:0007669"/>
    <property type="project" value="TreeGrafter"/>
</dbReference>
<dbReference type="InterPro" id="IPR000242">
    <property type="entry name" value="PTP_cat"/>
</dbReference>
<name>A0A3B3UQZ2_9TELE</name>
<feature type="transmembrane region" description="Helical" evidence="11">
    <location>
        <begin position="231"/>
        <end position="255"/>
    </location>
</feature>
<dbReference type="GO" id="GO:0030141">
    <property type="term" value="C:secretory granule"/>
    <property type="evidence" value="ECO:0007669"/>
    <property type="project" value="InterPro"/>
</dbReference>
<comment type="subcellular location">
    <subcellularLocation>
        <location evidence="1">Cytoplasmic vesicle membrane</location>
        <topology evidence="1">Single-pass type I membrane protein</topology>
    </subcellularLocation>
    <subcellularLocation>
        <location evidence="2">Cytoplasmic vesicle</location>
        <location evidence="2">Secretory vesicle</location>
    </subcellularLocation>
</comment>
<keyword evidence="6 11" id="KW-0472">Membrane</keyword>
<accession>A0A3B3UQZ2</accession>
<feature type="domain" description="Tyrosine-protein phosphatase" evidence="13">
    <location>
        <begin position="325"/>
        <end position="585"/>
    </location>
</feature>
<dbReference type="Proteomes" id="UP000261500">
    <property type="component" value="Unplaced"/>
</dbReference>
<protein>
    <submittedName>
        <fullName evidence="15">Protein tyrosine phosphatase receptor type N</fullName>
    </submittedName>
</protein>
<feature type="chain" id="PRO_5017210075" evidence="12">
    <location>
        <begin position="23"/>
        <end position="595"/>
    </location>
</feature>
<dbReference type="Pfam" id="PF14948">
    <property type="entry name" value="RESP18"/>
    <property type="match status" value="1"/>
</dbReference>
<evidence type="ECO:0000256" key="4">
    <source>
        <dbReference type="ARBA" id="ARBA00022729"/>
    </source>
</evidence>
<evidence type="ECO:0000256" key="3">
    <source>
        <dbReference type="ARBA" id="ARBA00022692"/>
    </source>
</evidence>
<dbReference type="Pfam" id="PF00102">
    <property type="entry name" value="Y_phosphatase"/>
    <property type="match status" value="1"/>
</dbReference>
<dbReference type="GO" id="GO:0030133">
    <property type="term" value="C:transport vesicle"/>
    <property type="evidence" value="ECO:0007669"/>
    <property type="project" value="UniProtKB-SubCell"/>
</dbReference>
<feature type="compositionally biased region" description="Acidic residues" evidence="10">
    <location>
        <begin position="87"/>
        <end position="97"/>
    </location>
</feature>
<dbReference type="GeneTree" id="ENSGT00940000154095"/>
<dbReference type="InterPro" id="IPR029403">
    <property type="entry name" value="RESP18_dom"/>
</dbReference>
<dbReference type="PRINTS" id="PR00700">
    <property type="entry name" value="PRTYPHPHTASE"/>
</dbReference>
<dbReference type="FunFam" id="3.90.190.10:FF:000017">
    <property type="entry name" value="receptor-type tyrosine-protein phosphatase-like N isoform X2"/>
    <property type="match status" value="1"/>
</dbReference>
<evidence type="ECO:0000256" key="12">
    <source>
        <dbReference type="SAM" id="SignalP"/>
    </source>
</evidence>
<dbReference type="InterPro" id="IPR016130">
    <property type="entry name" value="Tyr_Pase_AS"/>
</dbReference>
<dbReference type="GO" id="GO:0030659">
    <property type="term" value="C:cytoplasmic vesicle membrane"/>
    <property type="evidence" value="ECO:0007669"/>
    <property type="project" value="UniProtKB-SubCell"/>
</dbReference>
<keyword evidence="4 12" id="KW-0732">Signal</keyword>
<evidence type="ECO:0000256" key="11">
    <source>
        <dbReference type="SAM" id="Phobius"/>
    </source>
</evidence>